<feature type="compositionally biased region" description="Low complexity" evidence="1">
    <location>
        <begin position="473"/>
        <end position="503"/>
    </location>
</feature>
<reference evidence="3 4" key="2">
    <citation type="journal article" date="2012" name="Open Biol.">
        <title>Characteristics of nucleosomes and linker DNA regions on the genome of the basidiomycete Mixia osmundae revealed by mono- and dinucleosome mapping.</title>
        <authorList>
            <person name="Nishida H."/>
            <person name="Kondo S."/>
            <person name="Matsumoto T."/>
            <person name="Suzuki Y."/>
            <person name="Yoshikawa H."/>
            <person name="Taylor T.D."/>
            <person name="Sugiyama J."/>
        </authorList>
    </citation>
    <scope>NUCLEOTIDE SEQUENCE [LARGE SCALE GENOMIC DNA]</scope>
    <source>
        <strain evidence="4">CBS 9802 / IAM 14324 / JCM 22182 / KY 12970</strain>
    </source>
</reference>
<evidence type="ECO:0000313" key="4">
    <source>
        <dbReference type="Proteomes" id="UP000009131"/>
    </source>
</evidence>
<evidence type="ECO:0000256" key="1">
    <source>
        <dbReference type="SAM" id="MobiDB-lite"/>
    </source>
</evidence>
<feature type="compositionally biased region" description="Polar residues" evidence="1">
    <location>
        <begin position="1089"/>
        <end position="1108"/>
    </location>
</feature>
<organism evidence="3 4">
    <name type="scientific">Mixia osmundae (strain CBS 9802 / IAM 14324 / JCM 22182 / KY 12970)</name>
    <dbReference type="NCBI Taxonomy" id="764103"/>
    <lineage>
        <taxon>Eukaryota</taxon>
        <taxon>Fungi</taxon>
        <taxon>Dikarya</taxon>
        <taxon>Basidiomycota</taxon>
        <taxon>Pucciniomycotina</taxon>
        <taxon>Mixiomycetes</taxon>
        <taxon>Mixiales</taxon>
        <taxon>Mixiaceae</taxon>
        <taxon>Mixia</taxon>
    </lineage>
</organism>
<feature type="compositionally biased region" description="Polar residues" evidence="1">
    <location>
        <begin position="975"/>
        <end position="990"/>
    </location>
</feature>
<dbReference type="HOGENOM" id="CLU_275456_0_0_1"/>
<dbReference type="AlphaFoldDB" id="G7E6P9"/>
<feature type="region of interest" description="Disordered" evidence="1">
    <location>
        <begin position="470"/>
        <end position="503"/>
    </location>
</feature>
<dbReference type="InParanoid" id="G7E6P9"/>
<feature type="region of interest" description="Disordered" evidence="1">
    <location>
        <begin position="876"/>
        <end position="898"/>
    </location>
</feature>
<name>G7E6P9_MIXOS</name>
<gene>
    <name evidence="3" type="primary">Mo05195</name>
    <name evidence="3" type="ORF">E5Q_05195</name>
</gene>
<feature type="compositionally biased region" description="Low complexity" evidence="1">
    <location>
        <begin position="1146"/>
        <end position="1159"/>
    </location>
</feature>
<feature type="region of interest" description="Disordered" evidence="1">
    <location>
        <begin position="913"/>
        <end position="948"/>
    </location>
</feature>
<comment type="caution">
    <text evidence="3">The sequence shown here is derived from an EMBL/GenBank/DDBJ whole genome shotgun (WGS) entry which is preliminary data.</text>
</comment>
<proteinExistence type="predicted"/>
<accession>G7E6P9</accession>
<keyword evidence="2" id="KW-0812">Transmembrane</keyword>
<evidence type="ECO:0000256" key="2">
    <source>
        <dbReference type="SAM" id="Phobius"/>
    </source>
</evidence>
<feature type="region of interest" description="Disordered" evidence="1">
    <location>
        <begin position="960"/>
        <end position="990"/>
    </location>
</feature>
<reference evidence="3 4" key="1">
    <citation type="journal article" date="2011" name="J. Gen. Appl. Microbiol.">
        <title>Draft genome sequencing of the enigmatic basidiomycete Mixia osmundae.</title>
        <authorList>
            <person name="Nishida H."/>
            <person name="Nagatsuka Y."/>
            <person name="Sugiyama J."/>
        </authorList>
    </citation>
    <scope>NUCLEOTIDE SEQUENCE [LARGE SCALE GENOMIC DNA]</scope>
    <source>
        <strain evidence="4">CBS 9802 / IAM 14324 / JCM 22182 / KY 12970</strain>
    </source>
</reference>
<feature type="region of interest" description="Disordered" evidence="1">
    <location>
        <begin position="1018"/>
        <end position="1052"/>
    </location>
</feature>
<dbReference type="Proteomes" id="UP000009131">
    <property type="component" value="Unassembled WGS sequence"/>
</dbReference>
<feature type="transmembrane region" description="Helical" evidence="2">
    <location>
        <begin position="788"/>
        <end position="810"/>
    </location>
</feature>
<keyword evidence="4" id="KW-1185">Reference proteome</keyword>
<dbReference type="STRING" id="764103.G7E6P9"/>
<feature type="region of interest" description="Disordered" evidence="1">
    <location>
        <begin position="1076"/>
        <end position="1159"/>
    </location>
</feature>
<feature type="region of interest" description="Disordered" evidence="1">
    <location>
        <begin position="824"/>
        <end position="851"/>
    </location>
</feature>
<keyword evidence="2" id="KW-1133">Transmembrane helix</keyword>
<dbReference type="EMBL" id="BABT02000153">
    <property type="protein sequence ID" value="GAA98509.1"/>
    <property type="molecule type" value="Genomic_DNA"/>
</dbReference>
<feature type="compositionally biased region" description="Acidic residues" evidence="1">
    <location>
        <begin position="1114"/>
        <end position="1128"/>
    </location>
</feature>
<evidence type="ECO:0000313" key="3">
    <source>
        <dbReference type="EMBL" id="GAA98509.1"/>
    </source>
</evidence>
<sequence>MQLLIRLFVLSLDKEPEIMSHFGSHLRLVPGQTWIPSLWSPRLEQSCCLPGPASPPSGPLLHLEWCCHRFECRRRKPCLASLTLWSCFHSGYSIVLLSMLEELQLCHQGHPFCRRTRQRSRGRALDWASTVCTPATAHSLERTGFTLSHTHSHIKTRSSDRSIRQGPVWYWQGPPHPHSFRRSTHLSAFTALAQAATACWQAPYTYLTADHPSSPSASFYSQLKDFEAKSANLVARGNPKASEEALRNARGGESLVATLSALAASSAAAEARADATPTFDAPPAATITETVVYTPTADAAFSSYTAALGSAAASLSSLLSKATAAPSSRGGAVKIASAGSAISFGSSSSKVEALPTRAVNKGSGILTSTQAQASIATAPNESSQSVFGGNGATQKIKIVRPSQAAASSSNAASASSVAQASSSMTASRAAVTAEPTAASSPVSVIAGTPSRAVKLGGALSSIQFGDGSLETVTTSPDAAPTASASADEPTSSASVSQDVSSDAAVPTVSSDAAVSSSSDVVVPSSSDAAGATSAAATDVPISTDVSSLAASPTAGGTGSSLSLPAATTAPIATSVADNSTVPATTSAPSNATMTSTAIPLSTLLPGLNTTSIIANATSSVLNATASVTAMPTNATASITGIRTLNATSTSARSLNATSTGLSSLNATATGVRGLNATSTGIRSLNATSSISLPLNATSTRGLNATATSSLNMTRTSTSMSFTSTSTVIIGAGGSTLSGTQTDWPATSYTAHDHATSTATSSSATATTTISANPVSTFFKDLPHSPTNIVIVSLGALGATVLLFASSAFALRRFCARNKGRRASSAGSEAGFIHDDRSGNFFPNSDGQEPWDALTGESRAAARRWSLRNGEEDAMMIDPFADPRSPGSASSAANARMRQRSPLAIRSVLAANQPRYAGIREEEEDEHDETMSDHTVTGPATPRQAQPPALVRQQSIPFHLPSSSHAAAGTSEPVGSPTSLHRNSNGSTMSAASQVADDAVIQMHSGPVPIRALSIAKRMPMSQLQQQPSQQTTTSTGRSSPQSVKSGAGSAAGSIAQVIRPKAAALARHKSMASSMWSDDTADTEASHVTAPQRTTRSARFDSLTNQYYQIDPREEAEDDESTEADYDDVQLHSPTQEHALSPPPLVSSFSPRSSVSSLG</sequence>
<feature type="compositionally biased region" description="Low complexity" evidence="1">
    <location>
        <begin position="1021"/>
        <end position="1052"/>
    </location>
</feature>
<protein>
    <submittedName>
        <fullName evidence="3">Uncharacterized protein</fullName>
    </submittedName>
</protein>
<keyword evidence="2" id="KW-0472">Membrane</keyword>